<reference evidence="7" key="2">
    <citation type="submission" date="2015-01" db="EMBL/GenBank/DDBJ databases">
        <title>Evolutionary Origins and Diversification of the Mycorrhizal Mutualists.</title>
        <authorList>
            <consortium name="DOE Joint Genome Institute"/>
            <consortium name="Mycorrhizal Genomics Consortium"/>
            <person name="Kohler A."/>
            <person name="Kuo A."/>
            <person name="Nagy L.G."/>
            <person name="Floudas D."/>
            <person name="Copeland A."/>
            <person name="Barry K.W."/>
            <person name="Cichocki N."/>
            <person name="Veneault-Fourrey C."/>
            <person name="LaButti K."/>
            <person name="Lindquist E.A."/>
            <person name="Lipzen A."/>
            <person name="Lundell T."/>
            <person name="Morin E."/>
            <person name="Murat C."/>
            <person name="Riley R."/>
            <person name="Ohm R."/>
            <person name="Sun H."/>
            <person name="Tunlid A."/>
            <person name="Henrissat B."/>
            <person name="Grigoriev I.V."/>
            <person name="Hibbett D.S."/>
            <person name="Martin F."/>
        </authorList>
    </citation>
    <scope>NUCLEOTIDE SEQUENCE [LARGE SCALE GENOMIC DNA]</scope>
    <source>
        <strain evidence="7">MAFF 305830</strain>
    </source>
</reference>
<dbReference type="AlphaFoldDB" id="A0A0C2XCB3"/>
<evidence type="ECO:0000259" key="5">
    <source>
        <dbReference type="PROSITE" id="PS50865"/>
    </source>
</evidence>
<dbReference type="Proteomes" id="UP000054097">
    <property type="component" value="Unassembled WGS sequence"/>
</dbReference>
<dbReference type="OrthoDB" id="341421at2759"/>
<dbReference type="SUPFAM" id="SSF144232">
    <property type="entry name" value="HIT/MYND zinc finger-like"/>
    <property type="match status" value="1"/>
</dbReference>
<protein>
    <recommendedName>
        <fullName evidence="5">MYND-type domain-containing protein</fullName>
    </recommendedName>
</protein>
<name>A0A0C2XCB3_SERVB</name>
<evidence type="ECO:0000256" key="2">
    <source>
        <dbReference type="ARBA" id="ARBA00022771"/>
    </source>
</evidence>
<organism evidence="6 7">
    <name type="scientific">Serendipita vermifera MAFF 305830</name>
    <dbReference type="NCBI Taxonomy" id="933852"/>
    <lineage>
        <taxon>Eukaryota</taxon>
        <taxon>Fungi</taxon>
        <taxon>Dikarya</taxon>
        <taxon>Basidiomycota</taxon>
        <taxon>Agaricomycotina</taxon>
        <taxon>Agaricomycetes</taxon>
        <taxon>Sebacinales</taxon>
        <taxon>Serendipitaceae</taxon>
        <taxon>Serendipita</taxon>
    </lineage>
</organism>
<reference evidence="6 7" key="1">
    <citation type="submission" date="2014-04" db="EMBL/GenBank/DDBJ databases">
        <authorList>
            <consortium name="DOE Joint Genome Institute"/>
            <person name="Kuo A."/>
            <person name="Zuccaro A."/>
            <person name="Kohler A."/>
            <person name="Nagy L.G."/>
            <person name="Floudas D."/>
            <person name="Copeland A."/>
            <person name="Barry K.W."/>
            <person name="Cichocki N."/>
            <person name="Veneault-Fourrey C."/>
            <person name="LaButti K."/>
            <person name="Lindquist E.A."/>
            <person name="Lipzen A."/>
            <person name="Lundell T."/>
            <person name="Morin E."/>
            <person name="Murat C."/>
            <person name="Sun H."/>
            <person name="Tunlid A."/>
            <person name="Henrissat B."/>
            <person name="Grigoriev I.V."/>
            <person name="Hibbett D.S."/>
            <person name="Martin F."/>
            <person name="Nordberg H.P."/>
            <person name="Cantor M.N."/>
            <person name="Hua S.X."/>
        </authorList>
    </citation>
    <scope>NUCLEOTIDE SEQUENCE [LARGE SCALE GENOMIC DNA]</scope>
    <source>
        <strain evidence="6 7">MAFF 305830</strain>
    </source>
</reference>
<dbReference type="GO" id="GO:0008270">
    <property type="term" value="F:zinc ion binding"/>
    <property type="evidence" value="ECO:0007669"/>
    <property type="project" value="UniProtKB-KW"/>
</dbReference>
<keyword evidence="7" id="KW-1185">Reference proteome</keyword>
<evidence type="ECO:0000256" key="1">
    <source>
        <dbReference type="ARBA" id="ARBA00022723"/>
    </source>
</evidence>
<evidence type="ECO:0000313" key="6">
    <source>
        <dbReference type="EMBL" id="KIM26807.1"/>
    </source>
</evidence>
<evidence type="ECO:0000256" key="4">
    <source>
        <dbReference type="PROSITE-ProRule" id="PRU00134"/>
    </source>
</evidence>
<dbReference type="PROSITE" id="PS50865">
    <property type="entry name" value="ZF_MYND_2"/>
    <property type="match status" value="1"/>
</dbReference>
<sequence length="329" mass="37655">MSESLFDSLPDFIKTAHWTRPGHKEWKYCTYCRRCQDEDFRLKLCEGCVQKKGQQIYYCERKCQKLDWSNHQDGCLLGKADPSRTSERSLKLLSRWMSINSLTLRWCAEQAYHYTPRADPSTTLISFWIDGETKRLSRITIRMRDAGEARLFKPMPYLYTIHLEHPKSPGSSRDASYYKFDGITCARANEKIVGHPQFPWIAATVFGTLKQTSPSATVAEARLHLLCSVVTHHTFNGSLILPQSFNAHPIACALKIPSTQMLLWNYKLKSIDLWEPFSNQEQMVSSMFNLNYQLALSRTNLDSELRSDSATTAIVEHSACQGGCQGHAR</sequence>
<feature type="domain" description="MYND-type" evidence="5">
    <location>
        <begin position="29"/>
        <end position="75"/>
    </location>
</feature>
<accession>A0A0C2XCB3</accession>
<dbReference type="HOGENOM" id="CLU_076959_0_0_1"/>
<evidence type="ECO:0000313" key="7">
    <source>
        <dbReference type="Proteomes" id="UP000054097"/>
    </source>
</evidence>
<proteinExistence type="predicted"/>
<keyword evidence="2 4" id="KW-0863">Zinc-finger</keyword>
<gene>
    <name evidence="6" type="ORF">M408DRAFT_25076</name>
</gene>
<dbReference type="InterPro" id="IPR002893">
    <property type="entry name" value="Znf_MYND"/>
</dbReference>
<evidence type="ECO:0000256" key="3">
    <source>
        <dbReference type="ARBA" id="ARBA00022833"/>
    </source>
</evidence>
<dbReference type="Gene3D" id="6.10.140.2220">
    <property type="match status" value="1"/>
</dbReference>
<keyword evidence="3" id="KW-0862">Zinc</keyword>
<dbReference type="EMBL" id="KN824303">
    <property type="protein sequence ID" value="KIM26807.1"/>
    <property type="molecule type" value="Genomic_DNA"/>
</dbReference>
<keyword evidence="1" id="KW-0479">Metal-binding</keyword>
<dbReference type="Pfam" id="PF01753">
    <property type="entry name" value="zf-MYND"/>
    <property type="match status" value="1"/>
</dbReference>